<dbReference type="AlphaFoldDB" id="A0A5A7R5I0"/>
<sequence>MESESSENRQGKTNGSKTNDVLTPGQHTLGEVNMEATITADDIMLAGGFGATDSLSSILPVASDFTDFEGHLLEARDYENNPEGKEEIGSSEEKNAFGEVNMEASITPDEVTRAGGYGAKDDISSFLPVASDFTDFEANLRGAREYEDFLNEEIHRPGLGWSSETK</sequence>
<dbReference type="GO" id="GO:0003746">
    <property type="term" value="F:translation elongation factor activity"/>
    <property type="evidence" value="ECO:0007669"/>
    <property type="project" value="UniProtKB-KW"/>
</dbReference>
<feature type="region of interest" description="Disordered" evidence="1">
    <location>
        <begin position="78"/>
        <end position="98"/>
    </location>
</feature>
<name>A0A5A7R5I0_STRAF</name>
<proteinExistence type="predicted"/>
<feature type="compositionally biased region" description="Basic and acidic residues" evidence="1">
    <location>
        <begin position="1"/>
        <end position="10"/>
    </location>
</feature>
<dbReference type="PANTHER" id="PTHR37250:SF1">
    <property type="entry name" value="OS05G0496000 PROTEIN"/>
    <property type="match status" value="1"/>
</dbReference>
<dbReference type="Proteomes" id="UP000325081">
    <property type="component" value="Unassembled WGS sequence"/>
</dbReference>
<keyword evidence="2" id="KW-0251">Elongation factor</keyword>
<keyword evidence="3" id="KW-1185">Reference proteome</keyword>
<dbReference type="PANTHER" id="PTHR37250">
    <property type="entry name" value="OS05G0496000 PROTEIN"/>
    <property type="match status" value="1"/>
</dbReference>
<evidence type="ECO:0000313" key="3">
    <source>
        <dbReference type="Proteomes" id="UP000325081"/>
    </source>
</evidence>
<feature type="region of interest" description="Disordered" evidence="1">
    <location>
        <begin position="1"/>
        <end position="27"/>
    </location>
</feature>
<organism evidence="2 3">
    <name type="scientific">Striga asiatica</name>
    <name type="common">Asiatic witchweed</name>
    <name type="synonym">Buchnera asiatica</name>
    <dbReference type="NCBI Taxonomy" id="4170"/>
    <lineage>
        <taxon>Eukaryota</taxon>
        <taxon>Viridiplantae</taxon>
        <taxon>Streptophyta</taxon>
        <taxon>Embryophyta</taxon>
        <taxon>Tracheophyta</taxon>
        <taxon>Spermatophyta</taxon>
        <taxon>Magnoliopsida</taxon>
        <taxon>eudicotyledons</taxon>
        <taxon>Gunneridae</taxon>
        <taxon>Pentapetalae</taxon>
        <taxon>asterids</taxon>
        <taxon>lamiids</taxon>
        <taxon>Lamiales</taxon>
        <taxon>Orobanchaceae</taxon>
        <taxon>Buchnereae</taxon>
        <taxon>Striga</taxon>
    </lineage>
</organism>
<reference evidence="3" key="1">
    <citation type="journal article" date="2019" name="Curr. Biol.">
        <title>Genome Sequence of Striga asiatica Provides Insight into the Evolution of Plant Parasitism.</title>
        <authorList>
            <person name="Yoshida S."/>
            <person name="Kim S."/>
            <person name="Wafula E.K."/>
            <person name="Tanskanen J."/>
            <person name="Kim Y.M."/>
            <person name="Honaas L."/>
            <person name="Yang Z."/>
            <person name="Spallek T."/>
            <person name="Conn C.E."/>
            <person name="Ichihashi Y."/>
            <person name="Cheong K."/>
            <person name="Cui S."/>
            <person name="Der J.P."/>
            <person name="Gundlach H."/>
            <person name="Jiao Y."/>
            <person name="Hori C."/>
            <person name="Ishida J.K."/>
            <person name="Kasahara H."/>
            <person name="Kiba T."/>
            <person name="Kim M.S."/>
            <person name="Koo N."/>
            <person name="Laohavisit A."/>
            <person name="Lee Y.H."/>
            <person name="Lumba S."/>
            <person name="McCourt P."/>
            <person name="Mortimer J.C."/>
            <person name="Mutuku J.M."/>
            <person name="Nomura T."/>
            <person name="Sasaki-Sekimoto Y."/>
            <person name="Seto Y."/>
            <person name="Wang Y."/>
            <person name="Wakatake T."/>
            <person name="Sakakibara H."/>
            <person name="Demura T."/>
            <person name="Yamaguchi S."/>
            <person name="Yoneyama K."/>
            <person name="Manabe R.I."/>
            <person name="Nelson D.C."/>
            <person name="Schulman A.H."/>
            <person name="Timko M.P."/>
            <person name="dePamphilis C.W."/>
            <person name="Choi D."/>
            <person name="Shirasu K."/>
        </authorList>
    </citation>
    <scope>NUCLEOTIDE SEQUENCE [LARGE SCALE GENOMIC DNA]</scope>
    <source>
        <strain evidence="3">cv. UVA1</strain>
    </source>
</reference>
<dbReference type="OrthoDB" id="2012753at2759"/>
<gene>
    <name evidence="2" type="ORF">STAS_29977</name>
</gene>
<accession>A0A5A7R5I0</accession>
<protein>
    <submittedName>
        <fullName evidence="2">Elongation factor 1-beta</fullName>
    </submittedName>
</protein>
<dbReference type="EMBL" id="BKCP01010403">
    <property type="protein sequence ID" value="GER52520.1"/>
    <property type="molecule type" value="Genomic_DNA"/>
</dbReference>
<evidence type="ECO:0000256" key="1">
    <source>
        <dbReference type="SAM" id="MobiDB-lite"/>
    </source>
</evidence>
<feature type="compositionally biased region" description="Basic and acidic residues" evidence="1">
    <location>
        <begin position="78"/>
        <end position="96"/>
    </location>
</feature>
<keyword evidence="2" id="KW-0648">Protein biosynthesis</keyword>
<evidence type="ECO:0000313" key="2">
    <source>
        <dbReference type="EMBL" id="GER52520.1"/>
    </source>
</evidence>
<feature type="compositionally biased region" description="Polar residues" evidence="1">
    <location>
        <begin position="11"/>
        <end position="21"/>
    </location>
</feature>
<comment type="caution">
    <text evidence="2">The sequence shown here is derived from an EMBL/GenBank/DDBJ whole genome shotgun (WGS) entry which is preliminary data.</text>
</comment>